<name>A0A1G6VL00_9NOCA</name>
<reference evidence="10 11" key="1">
    <citation type="submission" date="2016-10" db="EMBL/GenBank/DDBJ databases">
        <authorList>
            <person name="de Groot N.N."/>
        </authorList>
    </citation>
    <scope>NUCLEOTIDE SEQUENCE [LARGE SCALE GENOMIC DNA]</scope>
    <source>
        <strain evidence="10 11">JCM 11308</strain>
    </source>
</reference>
<gene>
    <name evidence="10" type="ORF">SAMN05444580_10546</name>
</gene>
<dbReference type="Gene3D" id="3.30.200.20">
    <property type="entry name" value="Phosphorylase Kinase, domain 1"/>
    <property type="match status" value="1"/>
</dbReference>
<keyword evidence="8" id="KW-1133">Transmembrane helix</keyword>
<feature type="transmembrane region" description="Helical" evidence="8">
    <location>
        <begin position="631"/>
        <end position="653"/>
    </location>
</feature>
<evidence type="ECO:0000313" key="11">
    <source>
        <dbReference type="Proteomes" id="UP000199417"/>
    </source>
</evidence>
<proteinExistence type="predicted"/>
<evidence type="ECO:0000256" key="1">
    <source>
        <dbReference type="ARBA" id="ARBA00012513"/>
    </source>
</evidence>
<dbReference type="SMART" id="SM00220">
    <property type="entry name" value="S_TKc"/>
    <property type="match status" value="1"/>
</dbReference>
<evidence type="ECO:0000256" key="2">
    <source>
        <dbReference type="ARBA" id="ARBA00022527"/>
    </source>
</evidence>
<dbReference type="PROSITE" id="PS50011">
    <property type="entry name" value="PROTEIN_KINASE_DOM"/>
    <property type="match status" value="1"/>
</dbReference>
<keyword evidence="4" id="KW-0547">Nucleotide-binding</keyword>
<keyword evidence="11" id="KW-1185">Reference proteome</keyword>
<dbReference type="GO" id="GO:0005524">
    <property type="term" value="F:ATP binding"/>
    <property type="evidence" value="ECO:0007669"/>
    <property type="project" value="UniProtKB-KW"/>
</dbReference>
<dbReference type="SUPFAM" id="SSF56112">
    <property type="entry name" value="Protein kinase-like (PK-like)"/>
    <property type="match status" value="1"/>
</dbReference>
<dbReference type="InterPro" id="IPR000719">
    <property type="entry name" value="Prot_kinase_dom"/>
</dbReference>
<dbReference type="AlphaFoldDB" id="A0A1G6VL00"/>
<sequence length="667" mass="67750">MTTEAESALVRDSLPGYEIGGEIGHGGCGVVLSGRHRALSRPVAIKQLPPAFASDPAVRHRFAAEGRLLASLDHPHVVPVYDFVEHDGLCLLVMEMLPGGTVWSRFTKVGFNAHSAVAVALACAAGLTAAHTRGILHRDVKPENLMFAASGAVKVTDFGIAKVVGGDQTLATREGDVLGTPSYIAPEQARGGELSPATDVYALATMLYELLSGSLPFPAVDTPMAMLFMHAFDEPIPLLEVAPTIPEPVAEVVMRGLATDPAVRFPTAEAFGVELAAASTGRWGPGWLAVEGIPVMGADSIVTAAGSGVVSPTAPESETSPLPVTRPHPKRATAADTAPPTERGGAEPPPTAPGSPSSAGTTADRPTAASESTAGYDSDATMNPTVQHRPTSSPPVRPSITVHAPGARLVDLRDSDLVPVQSVLTVPSPRVPFLAAGALGALAVAVALVGVGSPASAPLPPPGAVTVAGADPAVTDPVALDLTQPIPVTVADPGTADAATLSLRVLGRAVQSQSAPLLPGAPAAATVPPLGGGYLVAGSLTGEVALTQAGGVTQTWQFPVRTAQRPTTTAVAAGVVVLLLFAFAYLESFLRSLLRGRRRVTGSVGVPASAAVLAVGAVGAVWVLLGHQPTVATIVVSAVLASAAGVAAVVGASRVGRTRRYRRAQRR</sequence>
<dbReference type="EMBL" id="FNAB01000005">
    <property type="protein sequence ID" value="SDD54204.1"/>
    <property type="molecule type" value="Genomic_DNA"/>
</dbReference>
<dbReference type="STRING" id="168276.SAMN05444580_10546"/>
<evidence type="ECO:0000256" key="7">
    <source>
        <dbReference type="SAM" id="MobiDB-lite"/>
    </source>
</evidence>
<evidence type="ECO:0000259" key="9">
    <source>
        <dbReference type="PROSITE" id="PS50011"/>
    </source>
</evidence>
<dbReference type="GO" id="GO:0004674">
    <property type="term" value="F:protein serine/threonine kinase activity"/>
    <property type="evidence" value="ECO:0007669"/>
    <property type="project" value="UniProtKB-KW"/>
</dbReference>
<dbReference type="RefSeq" id="WP_092776062.1">
    <property type="nucleotide sequence ID" value="NZ_FNAB01000005.1"/>
</dbReference>
<protein>
    <recommendedName>
        <fullName evidence="1">non-specific serine/threonine protein kinase</fullName>
        <ecNumber evidence="1">2.7.11.1</ecNumber>
    </recommendedName>
</protein>
<dbReference type="CDD" id="cd14014">
    <property type="entry name" value="STKc_PknB_like"/>
    <property type="match status" value="1"/>
</dbReference>
<dbReference type="EC" id="2.7.11.1" evidence="1"/>
<evidence type="ECO:0000256" key="3">
    <source>
        <dbReference type="ARBA" id="ARBA00022679"/>
    </source>
</evidence>
<accession>A0A1G6VL00</accession>
<keyword evidence="3" id="KW-0808">Transferase</keyword>
<feature type="compositionally biased region" description="Low complexity" evidence="7">
    <location>
        <begin position="354"/>
        <end position="363"/>
    </location>
</feature>
<keyword evidence="6" id="KW-0067">ATP-binding</keyword>
<evidence type="ECO:0000313" key="10">
    <source>
        <dbReference type="EMBL" id="SDD54204.1"/>
    </source>
</evidence>
<dbReference type="InterPro" id="IPR008271">
    <property type="entry name" value="Ser/Thr_kinase_AS"/>
</dbReference>
<keyword evidence="5 10" id="KW-0418">Kinase</keyword>
<keyword evidence="2 10" id="KW-0723">Serine/threonine-protein kinase</keyword>
<dbReference type="Proteomes" id="UP000199417">
    <property type="component" value="Unassembled WGS sequence"/>
</dbReference>
<dbReference type="Pfam" id="PF00069">
    <property type="entry name" value="Pkinase"/>
    <property type="match status" value="1"/>
</dbReference>
<dbReference type="InterPro" id="IPR011009">
    <property type="entry name" value="Kinase-like_dom_sf"/>
</dbReference>
<dbReference type="Gene3D" id="1.10.510.10">
    <property type="entry name" value="Transferase(Phosphotransferase) domain 1"/>
    <property type="match status" value="1"/>
</dbReference>
<feature type="domain" description="Protein kinase" evidence="9">
    <location>
        <begin position="17"/>
        <end position="276"/>
    </location>
</feature>
<dbReference type="PANTHER" id="PTHR43289:SF6">
    <property type="entry name" value="SERINE_THREONINE-PROTEIN KINASE NEKL-3"/>
    <property type="match status" value="1"/>
</dbReference>
<feature type="compositionally biased region" description="Polar residues" evidence="7">
    <location>
        <begin position="369"/>
        <end position="391"/>
    </location>
</feature>
<dbReference type="PROSITE" id="PS00108">
    <property type="entry name" value="PROTEIN_KINASE_ST"/>
    <property type="match status" value="1"/>
</dbReference>
<keyword evidence="8" id="KW-0472">Membrane</keyword>
<feature type="region of interest" description="Disordered" evidence="7">
    <location>
        <begin position="308"/>
        <end position="401"/>
    </location>
</feature>
<dbReference type="PANTHER" id="PTHR43289">
    <property type="entry name" value="MITOGEN-ACTIVATED PROTEIN KINASE KINASE KINASE 20-RELATED"/>
    <property type="match status" value="1"/>
</dbReference>
<feature type="transmembrane region" description="Helical" evidence="8">
    <location>
        <begin position="570"/>
        <end position="590"/>
    </location>
</feature>
<evidence type="ECO:0000256" key="6">
    <source>
        <dbReference type="ARBA" id="ARBA00022840"/>
    </source>
</evidence>
<feature type="transmembrane region" description="Helical" evidence="8">
    <location>
        <begin position="602"/>
        <end position="625"/>
    </location>
</feature>
<evidence type="ECO:0000256" key="5">
    <source>
        <dbReference type="ARBA" id="ARBA00022777"/>
    </source>
</evidence>
<evidence type="ECO:0000256" key="8">
    <source>
        <dbReference type="SAM" id="Phobius"/>
    </source>
</evidence>
<evidence type="ECO:0000256" key="4">
    <source>
        <dbReference type="ARBA" id="ARBA00022741"/>
    </source>
</evidence>
<organism evidence="10 11">
    <name type="scientific">Rhodococcus tukisamuensis</name>
    <dbReference type="NCBI Taxonomy" id="168276"/>
    <lineage>
        <taxon>Bacteria</taxon>
        <taxon>Bacillati</taxon>
        <taxon>Actinomycetota</taxon>
        <taxon>Actinomycetes</taxon>
        <taxon>Mycobacteriales</taxon>
        <taxon>Nocardiaceae</taxon>
        <taxon>Rhodococcus</taxon>
    </lineage>
</organism>
<keyword evidence="8" id="KW-0812">Transmembrane</keyword>